<gene>
    <name evidence="5" type="ORF">M514_11223</name>
</gene>
<dbReference type="GO" id="GO:0045892">
    <property type="term" value="P:negative regulation of DNA-templated transcription"/>
    <property type="evidence" value="ECO:0007669"/>
    <property type="project" value="TreeGrafter"/>
</dbReference>
<dbReference type="EMBL" id="KL367509">
    <property type="protein sequence ID" value="KFD68003.1"/>
    <property type="molecule type" value="Genomic_DNA"/>
</dbReference>
<dbReference type="Pfam" id="PF04500">
    <property type="entry name" value="FLYWCH"/>
    <property type="match status" value="1"/>
</dbReference>
<reference evidence="5" key="1">
    <citation type="journal article" date="2014" name="Nat. Genet.">
        <title>Genome and transcriptome of the porcine whipworm Trichuris suis.</title>
        <authorList>
            <person name="Jex A.R."/>
            <person name="Nejsum P."/>
            <person name="Schwarz E.M."/>
            <person name="Hu L."/>
            <person name="Young N.D."/>
            <person name="Hall R.S."/>
            <person name="Korhonen P.K."/>
            <person name="Liao S."/>
            <person name="Thamsborg S."/>
            <person name="Xia J."/>
            <person name="Xu P."/>
            <person name="Wang S."/>
            <person name="Scheerlinck J.P."/>
            <person name="Hofmann A."/>
            <person name="Sternberg P.W."/>
            <person name="Wang J."/>
            <person name="Gasser R.B."/>
        </authorList>
    </citation>
    <scope>NUCLEOTIDE SEQUENCE [LARGE SCALE GENOMIC DNA]</scope>
    <source>
        <strain evidence="5">DCEP-RM93F</strain>
    </source>
</reference>
<evidence type="ECO:0000256" key="1">
    <source>
        <dbReference type="ARBA" id="ARBA00022723"/>
    </source>
</evidence>
<sequence>MRHIAEECDIDVQATGLSVKLLPPNVASLIQPMDQGRSQSMATSNYVMSAKNREKFVHEGHMHTYDRLNSSRTIKFWRCDKRYMYRCKARLHTRVDTGEVVRMLNDHNHDSDCSRCGNISSQCCHAPSRSHDGNASEMEYQDAKDMLDCQQDDLITDELQGKQKEEKK</sequence>
<accession>A0A085NEV7</accession>
<name>A0A085NEV7_9BILA</name>
<dbReference type="InterPro" id="IPR007588">
    <property type="entry name" value="Znf_FLYWCH"/>
</dbReference>
<dbReference type="PANTHER" id="PTHR37975">
    <property type="entry name" value="FLYWCH ZINC FINGER TRANSCRIPTION FACTOR HOMOLOG"/>
    <property type="match status" value="1"/>
</dbReference>
<dbReference type="AlphaFoldDB" id="A0A085NEV7"/>
<evidence type="ECO:0000256" key="2">
    <source>
        <dbReference type="ARBA" id="ARBA00022771"/>
    </source>
</evidence>
<dbReference type="GO" id="GO:0005634">
    <property type="term" value="C:nucleus"/>
    <property type="evidence" value="ECO:0007669"/>
    <property type="project" value="TreeGrafter"/>
</dbReference>
<evidence type="ECO:0000259" key="4">
    <source>
        <dbReference type="Pfam" id="PF04500"/>
    </source>
</evidence>
<feature type="domain" description="FLYWCH-type" evidence="4">
    <location>
        <begin position="46"/>
        <end position="109"/>
    </location>
</feature>
<protein>
    <recommendedName>
        <fullName evidence="4">FLYWCH-type domain-containing protein</fullName>
    </recommendedName>
</protein>
<organism evidence="5">
    <name type="scientific">Trichuris suis</name>
    <name type="common">pig whipworm</name>
    <dbReference type="NCBI Taxonomy" id="68888"/>
    <lineage>
        <taxon>Eukaryota</taxon>
        <taxon>Metazoa</taxon>
        <taxon>Ecdysozoa</taxon>
        <taxon>Nematoda</taxon>
        <taxon>Enoplea</taxon>
        <taxon>Dorylaimia</taxon>
        <taxon>Trichinellida</taxon>
        <taxon>Trichuridae</taxon>
        <taxon>Trichuris</taxon>
    </lineage>
</organism>
<evidence type="ECO:0000313" key="5">
    <source>
        <dbReference type="EMBL" id="KFD68003.1"/>
    </source>
</evidence>
<dbReference type="PANTHER" id="PTHR37975:SF3">
    <property type="entry name" value="FLYWCH TRANSCRIPTION FACTOR 3"/>
    <property type="match status" value="1"/>
</dbReference>
<keyword evidence="3" id="KW-0862">Zinc</keyword>
<dbReference type="GO" id="GO:0003700">
    <property type="term" value="F:DNA-binding transcription factor activity"/>
    <property type="evidence" value="ECO:0007669"/>
    <property type="project" value="TreeGrafter"/>
</dbReference>
<keyword evidence="2" id="KW-0863">Zinc-finger</keyword>
<keyword evidence="1" id="KW-0479">Metal-binding</keyword>
<proteinExistence type="predicted"/>
<dbReference type="Proteomes" id="UP000030758">
    <property type="component" value="Unassembled WGS sequence"/>
</dbReference>
<dbReference type="GO" id="GO:0043565">
    <property type="term" value="F:sequence-specific DNA binding"/>
    <property type="evidence" value="ECO:0007669"/>
    <property type="project" value="TreeGrafter"/>
</dbReference>
<dbReference type="InterPro" id="IPR052887">
    <property type="entry name" value="FLYWCH-type_ZF"/>
</dbReference>
<dbReference type="Gene3D" id="2.20.25.240">
    <property type="match status" value="1"/>
</dbReference>
<dbReference type="GO" id="GO:0008270">
    <property type="term" value="F:zinc ion binding"/>
    <property type="evidence" value="ECO:0007669"/>
    <property type="project" value="UniProtKB-KW"/>
</dbReference>
<evidence type="ECO:0000256" key="3">
    <source>
        <dbReference type="ARBA" id="ARBA00022833"/>
    </source>
</evidence>